<sequence>MENLLYEGLVFQSEEEAYASYNSYARKMGFSIRKDKIYYRTDRSHRTVRRRFFVCFKEGVRKKDKWNGNVKNNRNETRIGCKARMTVLNVKNEWVVTEVVYEHNYELATPSKTYLLRSQRRVKEPQ</sequence>
<dbReference type="EMBL" id="JADFTS010000001">
    <property type="protein sequence ID" value="KAF9625215.1"/>
    <property type="molecule type" value="Genomic_DNA"/>
</dbReference>
<organism evidence="2 3">
    <name type="scientific">Coptis chinensis</name>
    <dbReference type="NCBI Taxonomy" id="261450"/>
    <lineage>
        <taxon>Eukaryota</taxon>
        <taxon>Viridiplantae</taxon>
        <taxon>Streptophyta</taxon>
        <taxon>Embryophyta</taxon>
        <taxon>Tracheophyta</taxon>
        <taxon>Spermatophyta</taxon>
        <taxon>Magnoliopsida</taxon>
        <taxon>Ranunculales</taxon>
        <taxon>Ranunculaceae</taxon>
        <taxon>Coptidoideae</taxon>
        <taxon>Coptis</taxon>
    </lineage>
</organism>
<evidence type="ECO:0000313" key="3">
    <source>
        <dbReference type="Proteomes" id="UP000631114"/>
    </source>
</evidence>
<gene>
    <name evidence="2" type="ORF">IFM89_020801</name>
</gene>
<dbReference type="Pfam" id="PF03101">
    <property type="entry name" value="FAR1"/>
    <property type="match status" value="1"/>
</dbReference>
<dbReference type="Proteomes" id="UP000631114">
    <property type="component" value="Unassembled WGS sequence"/>
</dbReference>
<protein>
    <recommendedName>
        <fullName evidence="1">FAR1 domain-containing protein</fullName>
    </recommendedName>
</protein>
<dbReference type="PANTHER" id="PTHR46328">
    <property type="entry name" value="FAR-RED IMPAIRED RESPONSIVE (FAR1) FAMILY PROTEIN-RELATED"/>
    <property type="match status" value="1"/>
</dbReference>
<feature type="domain" description="FAR1" evidence="1">
    <location>
        <begin position="21"/>
        <end position="108"/>
    </location>
</feature>
<dbReference type="PANTHER" id="PTHR46328:SF27">
    <property type="entry name" value="OS12G0287500 PROTEIN"/>
    <property type="match status" value="1"/>
</dbReference>
<evidence type="ECO:0000313" key="2">
    <source>
        <dbReference type="EMBL" id="KAF9625215.1"/>
    </source>
</evidence>
<accession>A0A835IWR0</accession>
<evidence type="ECO:0000259" key="1">
    <source>
        <dbReference type="Pfam" id="PF03101"/>
    </source>
</evidence>
<name>A0A835IWR0_9MAGN</name>
<dbReference type="InterPro" id="IPR004330">
    <property type="entry name" value="FAR1_DNA_bnd_dom"/>
</dbReference>
<comment type="caution">
    <text evidence="2">The sequence shown here is derived from an EMBL/GenBank/DDBJ whole genome shotgun (WGS) entry which is preliminary data.</text>
</comment>
<proteinExistence type="predicted"/>
<reference evidence="2 3" key="1">
    <citation type="submission" date="2020-10" db="EMBL/GenBank/DDBJ databases">
        <title>The Coptis chinensis genome and diversification of protoberbering-type alkaloids.</title>
        <authorList>
            <person name="Wang B."/>
            <person name="Shu S."/>
            <person name="Song C."/>
            <person name="Liu Y."/>
        </authorList>
    </citation>
    <scope>NUCLEOTIDE SEQUENCE [LARGE SCALE GENOMIC DNA]</scope>
    <source>
        <strain evidence="2">HL-2020</strain>
        <tissue evidence="2">Leaf</tissue>
    </source>
</reference>
<dbReference type="OrthoDB" id="1894539at2759"/>
<dbReference type="AlphaFoldDB" id="A0A835IWR0"/>
<keyword evidence="3" id="KW-1185">Reference proteome</keyword>